<dbReference type="EMBL" id="UYWY01026283">
    <property type="protein sequence ID" value="VDM50347.1"/>
    <property type="molecule type" value="Genomic_DNA"/>
</dbReference>
<proteinExistence type="predicted"/>
<name>A0A183VE57_TOXCA</name>
<dbReference type="Proteomes" id="UP000050794">
    <property type="component" value="Unassembled WGS sequence"/>
</dbReference>
<reference evidence="3" key="1">
    <citation type="submission" date="2016-06" db="UniProtKB">
        <authorList>
            <consortium name="WormBaseParasite"/>
        </authorList>
    </citation>
    <scope>IDENTIFICATION</scope>
</reference>
<dbReference type="WBParaSite" id="TCNE_0001903101-mRNA-1">
    <property type="protein sequence ID" value="TCNE_0001903101-mRNA-1"/>
    <property type="gene ID" value="TCNE_0001903101"/>
</dbReference>
<keyword evidence="2" id="KW-1185">Reference proteome</keyword>
<gene>
    <name evidence="1" type="ORF">TCNE_LOCUS19026</name>
</gene>
<organism evidence="2 3">
    <name type="scientific">Toxocara canis</name>
    <name type="common">Canine roundworm</name>
    <dbReference type="NCBI Taxonomy" id="6265"/>
    <lineage>
        <taxon>Eukaryota</taxon>
        <taxon>Metazoa</taxon>
        <taxon>Ecdysozoa</taxon>
        <taxon>Nematoda</taxon>
        <taxon>Chromadorea</taxon>
        <taxon>Rhabditida</taxon>
        <taxon>Spirurina</taxon>
        <taxon>Ascaridomorpha</taxon>
        <taxon>Ascaridoidea</taxon>
        <taxon>Toxocaridae</taxon>
        <taxon>Toxocara</taxon>
    </lineage>
</organism>
<accession>A0A183VE57</accession>
<sequence length="84" mass="9267">MIITGKTSPKHSHTAPMLSIPLRRQFTDVKFYSVEEAIDEEHLSGVLRLSTTLPGSSTIVGSLDGLWCCQHSDGRPPLVFTENQ</sequence>
<reference evidence="1 2" key="2">
    <citation type="submission" date="2018-11" db="EMBL/GenBank/DDBJ databases">
        <authorList>
            <consortium name="Pathogen Informatics"/>
        </authorList>
    </citation>
    <scope>NUCLEOTIDE SEQUENCE [LARGE SCALE GENOMIC DNA]</scope>
</reference>
<evidence type="ECO:0000313" key="1">
    <source>
        <dbReference type="EMBL" id="VDM50347.1"/>
    </source>
</evidence>
<protein>
    <submittedName>
        <fullName evidence="1 3">Uncharacterized protein</fullName>
    </submittedName>
</protein>
<evidence type="ECO:0000313" key="2">
    <source>
        <dbReference type="Proteomes" id="UP000050794"/>
    </source>
</evidence>
<evidence type="ECO:0000313" key="3">
    <source>
        <dbReference type="WBParaSite" id="TCNE_0001903101-mRNA-1"/>
    </source>
</evidence>
<dbReference type="AlphaFoldDB" id="A0A183VE57"/>